<dbReference type="PROSITE" id="PS50052">
    <property type="entry name" value="GUANYLATE_KINASE_2"/>
    <property type="match status" value="1"/>
</dbReference>
<dbReference type="Proteomes" id="UP000460257">
    <property type="component" value="Unassembled WGS sequence"/>
</dbReference>
<evidence type="ECO:0000256" key="3">
    <source>
        <dbReference type="ARBA" id="ARBA00022679"/>
    </source>
</evidence>
<dbReference type="SUPFAM" id="SSF52540">
    <property type="entry name" value="P-loop containing nucleoside triphosphate hydrolases"/>
    <property type="match status" value="1"/>
</dbReference>
<organism evidence="7 8">
    <name type="scientific">Candidatus Weimeria bifida</name>
    <dbReference type="NCBI Taxonomy" id="2599074"/>
    <lineage>
        <taxon>Bacteria</taxon>
        <taxon>Bacillati</taxon>
        <taxon>Bacillota</taxon>
        <taxon>Clostridia</taxon>
        <taxon>Lachnospirales</taxon>
        <taxon>Lachnospiraceae</taxon>
        <taxon>Candidatus Weimeria</taxon>
    </lineage>
</organism>
<evidence type="ECO:0000259" key="6">
    <source>
        <dbReference type="PROSITE" id="PS50052"/>
    </source>
</evidence>
<comment type="function">
    <text evidence="1">Essential for recycling GMP and indirectly, cGMP.</text>
</comment>
<evidence type="ECO:0000256" key="1">
    <source>
        <dbReference type="ARBA" id="ARBA00003531"/>
    </source>
</evidence>
<dbReference type="GO" id="GO:0005829">
    <property type="term" value="C:cytosol"/>
    <property type="evidence" value="ECO:0007669"/>
    <property type="project" value="TreeGrafter"/>
</dbReference>
<dbReference type="AlphaFoldDB" id="A0A6N7J0D2"/>
<dbReference type="Gene3D" id="3.40.50.300">
    <property type="entry name" value="P-loop containing nucleotide triphosphate hydrolases"/>
    <property type="match status" value="1"/>
</dbReference>
<accession>A0A6N7J0D2</accession>
<dbReference type="GO" id="GO:0004385">
    <property type="term" value="F:GMP kinase activity"/>
    <property type="evidence" value="ECO:0007669"/>
    <property type="project" value="UniProtKB-EC"/>
</dbReference>
<evidence type="ECO:0000313" key="8">
    <source>
        <dbReference type="Proteomes" id="UP000460257"/>
    </source>
</evidence>
<comment type="caution">
    <text evidence="7">The sequence shown here is derived from an EMBL/GenBank/DDBJ whole genome shotgun (WGS) entry which is preliminary data.</text>
</comment>
<dbReference type="InterPro" id="IPR027417">
    <property type="entry name" value="P-loop_NTPase"/>
</dbReference>
<gene>
    <name evidence="7" type="ORF">FRC54_08740</name>
</gene>
<feature type="domain" description="Guanylate kinase-like" evidence="6">
    <location>
        <begin position="2"/>
        <end position="192"/>
    </location>
</feature>
<name>A0A6N7J0D2_9FIRM</name>
<protein>
    <submittedName>
        <fullName evidence="7">Guanylate kinase</fullName>
    </submittedName>
</protein>
<proteinExistence type="inferred from homology"/>
<dbReference type="Pfam" id="PF00625">
    <property type="entry name" value="Guanylate_kin"/>
    <property type="match status" value="1"/>
</dbReference>
<evidence type="ECO:0000256" key="5">
    <source>
        <dbReference type="ARBA" id="ARBA00048594"/>
    </source>
</evidence>
<keyword evidence="3" id="KW-0808">Transferase</keyword>
<sequence>MGRLYVLTGKSACGKDSIEKALLADKSLELHPIVTYTTRPIRNGETEGIDYHFSSDCDFDRLRKEGKVIEYRTYNTVFGDWTYFTVDDGQIDLSNYSSIIVGTLDSVISYRKYFGDKNIVPIYIELDDGERLQRALNREKCQSRPKYDELCRRFLADRKDFSEENIKKAGISCRFENIDTKSTAEKIAAMIKGEKNGR</sequence>
<evidence type="ECO:0000256" key="2">
    <source>
        <dbReference type="ARBA" id="ARBA00005790"/>
    </source>
</evidence>
<dbReference type="InterPro" id="IPR008145">
    <property type="entry name" value="GK/Ca_channel_bsu"/>
</dbReference>
<keyword evidence="8" id="KW-1185">Reference proteome</keyword>
<evidence type="ECO:0000256" key="4">
    <source>
        <dbReference type="ARBA" id="ARBA00022777"/>
    </source>
</evidence>
<keyword evidence="4 7" id="KW-0418">Kinase</keyword>
<reference evidence="7" key="1">
    <citation type="journal article" date="2020" name="Appl. Environ. Microbiol.">
        <title>Medium-Chain Fatty Acid Synthesis by 'Candidatus Weimeria bifida' gen. nov., sp. nov., and 'Candidatus Pseudoramibacter fermentans' sp. nov.</title>
        <authorList>
            <person name="Scarborough M.J."/>
            <person name="Myers K.S."/>
            <person name="Donohue T.J."/>
            <person name="Noguera D.R."/>
        </authorList>
    </citation>
    <scope>NUCLEOTIDE SEQUENCE</scope>
    <source>
        <strain evidence="7">LCO1.1</strain>
    </source>
</reference>
<evidence type="ECO:0000313" key="7">
    <source>
        <dbReference type="EMBL" id="MQN01972.1"/>
    </source>
</evidence>
<comment type="similarity">
    <text evidence="2">Belongs to the guanylate kinase family.</text>
</comment>
<dbReference type="PANTHER" id="PTHR23117:SF13">
    <property type="entry name" value="GUANYLATE KINASE"/>
    <property type="match status" value="1"/>
</dbReference>
<dbReference type="EMBL" id="VOGC01000007">
    <property type="protein sequence ID" value="MQN01972.1"/>
    <property type="molecule type" value="Genomic_DNA"/>
</dbReference>
<dbReference type="SMART" id="SM00072">
    <property type="entry name" value="GuKc"/>
    <property type="match status" value="1"/>
</dbReference>
<dbReference type="InterPro" id="IPR008144">
    <property type="entry name" value="Guanylate_kin-like_dom"/>
</dbReference>
<dbReference type="PANTHER" id="PTHR23117">
    <property type="entry name" value="GUANYLATE KINASE-RELATED"/>
    <property type="match status" value="1"/>
</dbReference>
<comment type="catalytic activity">
    <reaction evidence="5">
        <text>GMP + ATP = GDP + ADP</text>
        <dbReference type="Rhea" id="RHEA:20780"/>
        <dbReference type="ChEBI" id="CHEBI:30616"/>
        <dbReference type="ChEBI" id="CHEBI:58115"/>
        <dbReference type="ChEBI" id="CHEBI:58189"/>
        <dbReference type="ChEBI" id="CHEBI:456216"/>
        <dbReference type="EC" id="2.7.4.8"/>
    </reaction>
</comment>